<sequence length="336" mass="38272">MKINELTGKNEWEEALLKASCHDFYHTWDFHQISRQNGEGDPRLFEVRAQHGGILFPLLSRPIAGSSLRDLSSVYGYPSPLTYGLINRDEVPGLWDALLSHLFQRGYVSLFSRCHPFLTPEILGEDAYSHCGRVVVISLDRSEQEQRNEYRTNHRRDISRLEQLGVVCQPESSARSLADFMANYEATMRSVEAAPYYFFPKSYYQGLLAARSFDTRVYSCTLGDRVICSGIFVFCGQFVQYHLGGTAPGFAHLAPTKLMFDTVRKDACRMGYRHFCLGGGHGSQEDSLFRFKAGFSSETCDFRVIRKVINPDEYQRLSASVAIETSYFPRYRAALH</sequence>
<dbReference type="AlphaFoldDB" id="A0A1H6XQ06"/>
<dbReference type="Gene3D" id="3.40.630.30">
    <property type="match status" value="1"/>
</dbReference>
<dbReference type="STRING" id="915471.SAMN05216201_106145"/>
<dbReference type="RefSeq" id="WP_170847732.1">
    <property type="nucleotide sequence ID" value="NZ_FNZE01000006.1"/>
</dbReference>
<proteinExistence type="predicted"/>
<dbReference type="InterPro" id="IPR038740">
    <property type="entry name" value="BioF2-like_GNAT_dom"/>
</dbReference>
<dbReference type="PANTHER" id="PTHR36174:SF1">
    <property type="entry name" value="LIPID II:GLYCINE GLYCYLTRANSFERASE"/>
    <property type="match status" value="1"/>
</dbReference>
<feature type="domain" description="BioF2-like acetyltransferase" evidence="1">
    <location>
        <begin position="150"/>
        <end position="281"/>
    </location>
</feature>
<dbReference type="EMBL" id="FNZE01000006">
    <property type="protein sequence ID" value="SEJ26635.1"/>
    <property type="molecule type" value="Genomic_DNA"/>
</dbReference>
<evidence type="ECO:0000259" key="1">
    <source>
        <dbReference type="Pfam" id="PF13480"/>
    </source>
</evidence>
<dbReference type="PANTHER" id="PTHR36174">
    <property type="entry name" value="LIPID II:GLYCINE GLYCYLTRANSFERASE"/>
    <property type="match status" value="1"/>
</dbReference>
<keyword evidence="2" id="KW-0808">Transferase</keyword>
<organism evidence="2 3">
    <name type="scientific">Pseudomonas linyingensis</name>
    <dbReference type="NCBI Taxonomy" id="915471"/>
    <lineage>
        <taxon>Bacteria</taxon>
        <taxon>Pseudomonadati</taxon>
        <taxon>Pseudomonadota</taxon>
        <taxon>Gammaproteobacteria</taxon>
        <taxon>Pseudomonadales</taxon>
        <taxon>Pseudomonadaceae</taxon>
        <taxon>Pseudomonas</taxon>
    </lineage>
</organism>
<dbReference type="InterPro" id="IPR016181">
    <property type="entry name" value="Acyl_CoA_acyltransferase"/>
</dbReference>
<dbReference type="Proteomes" id="UP000242930">
    <property type="component" value="Unassembled WGS sequence"/>
</dbReference>
<dbReference type="SUPFAM" id="SSF55729">
    <property type="entry name" value="Acyl-CoA N-acyltransferases (Nat)"/>
    <property type="match status" value="1"/>
</dbReference>
<reference evidence="3" key="1">
    <citation type="submission" date="2016-10" db="EMBL/GenBank/DDBJ databases">
        <authorList>
            <person name="Varghese N."/>
            <person name="Submissions S."/>
        </authorList>
    </citation>
    <scope>NUCLEOTIDE SEQUENCE [LARGE SCALE GENOMIC DNA]</scope>
    <source>
        <strain evidence="3">LMG 25967</strain>
    </source>
</reference>
<evidence type="ECO:0000313" key="3">
    <source>
        <dbReference type="Proteomes" id="UP000242930"/>
    </source>
</evidence>
<gene>
    <name evidence="2" type="ORF">SAMN05216201_106145</name>
</gene>
<dbReference type="InterPro" id="IPR050644">
    <property type="entry name" value="PG_Glycine_Bridge_Synth"/>
</dbReference>
<accession>A0A1H6XQ06</accession>
<name>A0A1H6XQ06_9PSED</name>
<dbReference type="GO" id="GO:0016740">
    <property type="term" value="F:transferase activity"/>
    <property type="evidence" value="ECO:0007669"/>
    <property type="project" value="UniProtKB-KW"/>
</dbReference>
<keyword evidence="3" id="KW-1185">Reference proteome</keyword>
<evidence type="ECO:0000313" key="2">
    <source>
        <dbReference type="EMBL" id="SEJ26635.1"/>
    </source>
</evidence>
<protein>
    <submittedName>
        <fullName evidence="2">Acetyltransferase (GNAT) domain-containing protein</fullName>
    </submittedName>
</protein>
<dbReference type="Pfam" id="PF13480">
    <property type="entry name" value="Acetyltransf_6"/>
    <property type="match status" value="1"/>
</dbReference>